<dbReference type="GO" id="GO:0070260">
    <property type="term" value="F:5'-tyrosyl-DNA phosphodiesterase activity"/>
    <property type="evidence" value="ECO:0000318"/>
    <property type="project" value="GO_Central"/>
</dbReference>
<name>A0A1S4C3B9_TOBAC</name>
<evidence type="ECO:0000256" key="2">
    <source>
        <dbReference type="ARBA" id="ARBA00001946"/>
    </source>
</evidence>
<keyword evidence="10" id="KW-0460">Magnesium</keyword>
<evidence type="ECO:0000256" key="10">
    <source>
        <dbReference type="ARBA" id="ARBA00022842"/>
    </source>
</evidence>
<keyword evidence="6" id="KW-0227">DNA damage</keyword>
<dbReference type="PaxDb" id="4097-A0A1S4C3B9"/>
<evidence type="ECO:0000256" key="11">
    <source>
        <dbReference type="ARBA" id="ARBA00023204"/>
    </source>
</evidence>
<accession>A0A1S4C3B9</accession>
<dbReference type="Gene3D" id="3.60.10.10">
    <property type="entry name" value="Endonuclease/exonuclease/phosphatase"/>
    <property type="match status" value="1"/>
</dbReference>
<keyword evidence="12" id="KW-0539">Nucleus</keyword>
<dbReference type="InterPro" id="IPR005135">
    <property type="entry name" value="Endo/exonuclease/phosphatase"/>
</dbReference>
<evidence type="ECO:0000256" key="1">
    <source>
        <dbReference type="ARBA" id="ARBA00001936"/>
    </source>
</evidence>
<dbReference type="CDD" id="cd09080">
    <property type="entry name" value="TDP2"/>
    <property type="match status" value="1"/>
</dbReference>
<proteinExistence type="predicted"/>
<gene>
    <name evidence="15" type="primary">LOC107814620</name>
</gene>
<dbReference type="Pfam" id="PF03372">
    <property type="entry name" value="Exo_endo_phos"/>
    <property type="match status" value="1"/>
</dbReference>
<dbReference type="GO" id="GO:0003697">
    <property type="term" value="F:single-stranded DNA binding"/>
    <property type="evidence" value="ECO:0000318"/>
    <property type="project" value="GO_Central"/>
</dbReference>
<evidence type="ECO:0000256" key="4">
    <source>
        <dbReference type="ARBA" id="ARBA00022722"/>
    </source>
</evidence>
<dbReference type="GO" id="GO:0005737">
    <property type="term" value="C:cytoplasm"/>
    <property type="evidence" value="ECO:0000318"/>
    <property type="project" value="GO_Central"/>
</dbReference>
<reference evidence="14" key="1">
    <citation type="journal article" date="2014" name="Nat. Commun.">
        <title>The tobacco genome sequence and its comparison with those of tomato and potato.</title>
        <authorList>
            <person name="Sierro N."/>
            <person name="Battey J.N."/>
            <person name="Ouadi S."/>
            <person name="Bakaher N."/>
            <person name="Bovet L."/>
            <person name="Willig A."/>
            <person name="Goepfert S."/>
            <person name="Peitsch M.C."/>
            <person name="Ivanov N.V."/>
        </authorList>
    </citation>
    <scope>NUCLEOTIDE SEQUENCE [LARGE SCALE GENOMIC DNA]</scope>
</reference>
<dbReference type="FunFam" id="3.60.10.10:FF:000058">
    <property type="entry name" value="Tyrosyl-DNA phosphodiesterase 2"/>
    <property type="match status" value="1"/>
</dbReference>
<comment type="cofactor">
    <cofactor evidence="2">
        <name>Mg(2+)</name>
        <dbReference type="ChEBI" id="CHEBI:18420"/>
    </cofactor>
</comment>
<keyword evidence="7" id="KW-0863">Zinc-finger</keyword>
<dbReference type="KEGG" id="nta:107814620"/>
<evidence type="ECO:0000256" key="5">
    <source>
        <dbReference type="ARBA" id="ARBA00022723"/>
    </source>
</evidence>
<dbReference type="OrthoDB" id="9975959at2759"/>
<dbReference type="Proteomes" id="UP000790787">
    <property type="component" value="Chromosome 3"/>
</dbReference>
<keyword evidence="5" id="KW-0479">Metal-binding</keyword>
<evidence type="ECO:0000256" key="3">
    <source>
        <dbReference type="ARBA" id="ARBA00004322"/>
    </source>
</evidence>
<dbReference type="STRING" id="4097.A0A1S4C3B9"/>
<evidence type="ECO:0000259" key="13">
    <source>
        <dbReference type="PROSITE" id="PS01358"/>
    </source>
</evidence>
<dbReference type="InterPro" id="IPR036443">
    <property type="entry name" value="Znf_RanBP2_sf"/>
</dbReference>
<dbReference type="GO" id="GO:0006302">
    <property type="term" value="P:double-strand break repair"/>
    <property type="evidence" value="ECO:0000318"/>
    <property type="project" value="GO_Central"/>
</dbReference>
<dbReference type="InterPro" id="IPR001876">
    <property type="entry name" value="Znf_RanBP2"/>
</dbReference>
<evidence type="ECO:0000256" key="9">
    <source>
        <dbReference type="ARBA" id="ARBA00022833"/>
    </source>
</evidence>
<dbReference type="PANTHER" id="PTHR15822">
    <property type="entry name" value="TRAF AND TNF RECEPTOR-ASSOCIATED PROTEIN"/>
    <property type="match status" value="1"/>
</dbReference>
<reference evidence="15" key="2">
    <citation type="submission" date="2025-08" db="UniProtKB">
        <authorList>
            <consortium name="RefSeq"/>
        </authorList>
    </citation>
    <scope>IDENTIFICATION</scope>
</reference>
<evidence type="ECO:0000256" key="7">
    <source>
        <dbReference type="ARBA" id="ARBA00022771"/>
    </source>
</evidence>
<evidence type="ECO:0000313" key="15">
    <source>
        <dbReference type="RefSeq" id="XP_016495548.1"/>
    </source>
</evidence>
<evidence type="ECO:0000313" key="14">
    <source>
        <dbReference type="Proteomes" id="UP000790787"/>
    </source>
</evidence>
<dbReference type="PROSITE" id="PS01358">
    <property type="entry name" value="ZF_RANBP2_1"/>
    <property type="match status" value="1"/>
</dbReference>
<evidence type="ECO:0000256" key="8">
    <source>
        <dbReference type="ARBA" id="ARBA00022801"/>
    </source>
</evidence>
<keyword evidence="11" id="KW-0234">DNA repair</keyword>
<keyword evidence="4" id="KW-0540">Nuclease</keyword>
<dbReference type="InterPro" id="IPR036691">
    <property type="entry name" value="Endo/exonu/phosph_ase_sf"/>
</dbReference>
<protein>
    <recommendedName>
        <fullName evidence="13">RanBP2-type domain-containing protein</fullName>
    </recommendedName>
</protein>
<keyword evidence="14" id="KW-1185">Reference proteome</keyword>
<keyword evidence="8" id="KW-0378">Hydrolase</keyword>
<dbReference type="OMA" id="CTLDNPG"/>
<dbReference type="GO" id="GO:0004518">
    <property type="term" value="F:nuclease activity"/>
    <property type="evidence" value="ECO:0007669"/>
    <property type="project" value="UniProtKB-KW"/>
</dbReference>
<dbReference type="GeneID" id="107814620"/>
<comment type="cofactor">
    <cofactor evidence="1">
        <name>Mn(2+)</name>
        <dbReference type="ChEBI" id="CHEBI:29035"/>
    </cofactor>
</comment>
<dbReference type="PANTHER" id="PTHR15822:SF4">
    <property type="entry name" value="TYROSYL-DNA PHOSPHODIESTERASE 2"/>
    <property type="match status" value="1"/>
</dbReference>
<organism evidence="14 15">
    <name type="scientific">Nicotiana tabacum</name>
    <name type="common">Common tobacco</name>
    <dbReference type="NCBI Taxonomy" id="4097"/>
    <lineage>
        <taxon>Eukaryota</taxon>
        <taxon>Viridiplantae</taxon>
        <taxon>Streptophyta</taxon>
        <taxon>Embryophyta</taxon>
        <taxon>Tracheophyta</taxon>
        <taxon>Spermatophyta</taxon>
        <taxon>Magnoliopsida</taxon>
        <taxon>eudicotyledons</taxon>
        <taxon>Gunneridae</taxon>
        <taxon>Pentapetalae</taxon>
        <taxon>asterids</taxon>
        <taxon>lamiids</taxon>
        <taxon>Solanales</taxon>
        <taxon>Solanaceae</taxon>
        <taxon>Nicotianoideae</taxon>
        <taxon>Nicotianeae</taxon>
        <taxon>Nicotiana</taxon>
    </lineage>
</organism>
<keyword evidence="9" id="KW-0862">Zinc</keyword>
<evidence type="ECO:0000256" key="12">
    <source>
        <dbReference type="ARBA" id="ARBA00023242"/>
    </source>
</evidence>
<dbReference type="GO" id="GO:0016605">
    <property type="term" value="C:PML body"/>
    <property type="evidence" value="ECO:0000318"/>
    <property type="project" value="GO_Central"/>
</dbReference>
<dbReference type="SMART" id="SM00547">
    <property type="entry name" value="ZnF_RBZ"/>
    <property type="match status" value="2"/>
</dbReference>
<dbReference type="SUPFAM" id="SSF90209">
    <property type="entry name" value="Ran binding protein zinc finger-like"/>
    <property type="match status" value="1"/>
</dbReference>
<dbReference type="SMR" id="A0A1S4C3B9"/>
<dbReference type="AlphaFoldDB" id="A0A1S4C3B9"/>
<dbReference type="GO" id="GO:0008270">
    <property type="term" value="F:zinc ion binding"/>
    <property type="evidence" value="ECO:0007669"/>
    <property type="project" value="UniProtKB-KW"/>
</dbReference>
<comment type="subcellular location">
    <subcellularLocation>
        <location evidence="3">Nucleus</location>
        <location evidence="3">PML body</location>
    </subcellularLocation>
</comment>
<dbReference type="RefSeq" id="XP_016495548.1">
    <property type="nucleotide sequence ID" value="XM_016640062.1"/>
</dbReference>
<dbReference type="SUPFAM" id="SSF56219">
    <property type="entry name" value="DNase I-like"/>
    <property type="match status" value="1"/>
</dbReference>
<dbReference type="InterPro" id="IPR051547">
    <property type="entry name" value="TDP2-like"/>
</dbReference>
<dbReference type="Gene3D" id="2.30.30.380">
    <property type="entry name" value="Zn-finger domain of Sec23/24"/>
    <property type="match status" value="2"/>
</dbReference>
<evidence type="ECO:0000256" key="6">
    <source>
        <dbReference type="ARBA" id="ARBA00022763"/>
    </source>
</evidence>
<sequence length="486" mass="54472">MVSIFEMPFHLLPIIKPIRLPQNPIKTLVYTTIMSSWSCSRCTFLNPPLSSQKSSCQICSSDPPPSISPDPSISVIKPKWACKACTFLNPYHTISCDVCGTRASASGLANLETDDDDELDSSVGSVFMPLLRPCNNKGKNSSSRVPLRVDDDIKESIRARCVNAATKRKNREDTVGVEEDEIDSVGYRGVKTGTKAVDISDSVEQKPGKTLSASNSKALKILTYNVWFADIEMPKRMEALGDLIVLHSPDVICFQEVTPESYDIFQQSSWWKMYSCSISNVMELTRGYFCMQLSKLGVKSYSCKPFSNSIMGRELCIAEIEVQKDKTLVVATSHLESPCPGPPKWDQMFSKERVEQANEAVKLLETKPNVIFCGDMNWDDKLDGQFPLPDGWVDAWAKMKPEKIGWTYDTKSNKMLSANRTLQKRLDRFVCKLQDFSISDISMIGKEAIPNLTYVKEKKVKSEVKRLTLPVLPSDHFGLLLEISPQ</sequence>